<dbReference type="CTD" id="84236"/>
<evidence type="ECO:0000256" key="5">
    <source>
        <dbReference type="SAM" id="MobiDB-lite"/>
    </source>
</evidence>
<feature type="domain" description="Peptidase S54 rhomboid" evidence="7">
    <location>
        <begin position="62"/>
        <end position="205"/>
    </location>
</feature>
<feature type="transmembrane region" description="Helical" evidence="6">
    <location>
        <begin position="180"/>
        <end position="205"/>
    </location>
</feature>
<dbReference type="GO" id="GO:0016020">
    <property type="term" value="C:membrane"/>
    <property type="evidence" value="ECO:0007669"/>
    <property type="project" value="UniProtKB-SubCell"/>
</dbReference>
<dbReference type="InterPro" id="IPR035952">
    <property type="entry name" value="Rhomboid-like_sf"/>
</dbReference>
<keyword evidence="2 6" id="KW-0812">Transmembrane</keyword>
<proteinExistence type="predicted"/>
<dbReference type="FunFam" id="1.20.1540.10:FF:000008">
    <property type="entry name" value="RHOMBOID-like protein 13"/>
    <property type="match status" value="1"/>
</dbReference>
<dbReference type="GeneID" id="108922139"/>
<gene>
    <name evidence="8" type="primary">RHBDD1</name>
    <name evidence="8" type="synonym">rhbdd1</name>
</gene>
<dbReference type="Ensembl" id="ENSSFOT00015024081.2">
    <property type="protein sequence ID" value="ENSSFOP00015023821.1"/>
    <property type="gene ID" value="ENSSFOG00015015306.2"/>
</dbReference>
<name>A0A8C9S3I9_SCLFO</name>
<reference evidence="8" key="2">
    <citation type="submission" date="2025-08" db="UniProtKB">
        <authorList>
            <consortium name="Ensembl"/>
        </authorList>
    </citation>
    <scope>IDENTIFICATION</scope>
</reference>
<reference evidence="8" key="3">
    <citation type="submission" date="2025-09" db="UniProtKB">
        <authorList>
            <consortium name="Ensembl"/>
        </authorList>
    </citation>
    <scope>IDENTIFICATION</scope>
</reference>
<dbReference type="RefSeq" id="XP_018587589.1">
    <property type="nucleotide sequence ID" value="XM_018732073.2"/>
</dbReference>
<dbReference type="AlphaFoldDB" id="A0A8C9S3I9"/>
<dbReference type="GeneTree" id="ENSGT00390000010744"/>
<dbReference type="Proteomes" id="UP000694397">
    <property type="component" value="Chromosome 10"/>
</dbReference>
<keyword evidence="3 6" id="KW-1133">Transmembrane helix</keyword>
<accession>A0A8C9S3I9</accession>
<evidence type="ECO:0000256" key="6">
    <source>
        <dbReference type="SAM" id="Phobius"/>
    </source>
</evidence>
<dbReference type="SUPFAM" id="SSF144091">
    <property type="entry name" value="Rhomboid-like"/>
    <property type="match status" value="1"/>
</dbReference>
<dbReference type="InterPro" id="IPR022764">
    <property type="entry name" value="Peptidase_S54_rhomboid_dom"/>
</dbReference>
<evidence type="ECO:0000313" key="8">
    <source>
        <dbReference type="Ensembl" id="ENSSFOP00015023821.1"/>
    </source>
</evidence>
<organism evidence="8 9">
    <name type="scientific">Scleropages formosus</name>
    <name type="common">Asian bonytongue</name>
    <name type="synonym">Osteoglossum formosum</name>
    <dbReference type="NCBI Taxonomy" id="113540"/>
    <lineage>
        <taxon>Eukaryota</taxon>
        <taxon>Metazoa</taxon>
        <taxon>Chordata</taxon>
        <taxon>Craniata</taxon>
        <taxon>Vertebrata</taxon>
        <taxon>Euteleostomi</taxon>
        <taxon>Actinopterygii</taxon>
        <taxon>Neopterygii</taxon>
        <taxon>Teleostei</taxon>
        <taxon>Osteoglossocephala</taxon>
        <taxon>Osteoglossomorpha</taxon>
        <taxon>Osteoglossiformes</taxon>
        <taxon>Osteoglossidae</taxon>
        <taxon>Scleropages</taxon>
    </lineage>
</organism>
<dbReference type="GO" id="GO:0004252">
    <property type="term" value="F:serine-type endopeptidase activity"/>
    <property type="evidence" value="ECO:0007669"/>
    <property type="project" value="InterPro"/>
</dbReference>
<evidence type="ECO:0000256" key="1">
    <source>
        <dbReference type="ARBA" id="ARBA00004141"/>
    </source>
</evidence>
<evidence type="ECO:0000313" key="9">
    <source>
        <dbReference type="Proteomes" id="UP000694397"/>
    </source>
</evidence>
<comment type="subcellular location">
    <subcellularLocation>
        <location evidence="1">Membrane</location>
        <topology evidence="1">Multi-pass membrane protein</topology>
    </subcellularLocation>
</comment>
<dbReference type="PANTHER" id="PTHR43066:SF14">
    <property type="entry name" value="RHOMBOID-RELATED PROTEIN 4"/>
    <property type="match status" value="1"/>
</dbReference>
<feature type="transmembrane region" description="Helical" evidence="6">
    <location>
        <begin position="132"/>
        <end position="152"/>
    </location>
</feature>
<protein>
    <submittedName>
        <fullName evidence="8">Rhomboid domain containing 1</fullName>
    </submittedName>
</protein>
<dbReference type="PANTHER" id="PTHR43066">
    <property type="entry name" value="RHOMBOID-RELATED PROTEIN"/>
    <property type="match status" value="1"/>
</dbReference>
<dbReference type="Gene3D" id="1.20.1540.10">
    <property type="entry name" value="Rhomboid-like"/>
    <property type="match status" value="1"/>
</dbReference>
<dbReference type="OrthoDB" id="10257275at2759"/>
<keyword evidence="9" id="KW-1185">Reference proteome</keyword>
<feature type="region of interest" description="Disordered" evidence="5">
    <location>
        <begin position="274"/>
        <end position="293"/>
    </location>
</feature>
<sequence>MIRQRRGHLGLLLLASQVFQVGLDNIPPVTLAVLALNVYLYLVPLGSSSQACISVEQAYWRGDWRRLLLSPLHHVDDWHLYVNMASLLWKGVHLERRLGGHWFAYLIVTFSLLTGVVYLLLALCLSELTQDYFYSMQCAVGFSGVLFALKVVNNHYNPGGVTYVMNIPVSNKFACWVELVAIHVLSPGTSFLGHLAGILVGLLYVKGPLKIVMKKCAGFLTSHGYSSRQQNYSFSGYSGYYTHNQPSSRLHQYTAGLSEEQQYEAAIRASLNNTGGTTQRPHEFNTPAGPDAAEELRQRRLRRFQ</sequence>
<dbReference type="Pfam" id="PF01694">
    <property type="entry name" value="Rhomboid"/>
    <property type="match status" value="1"/>
</dbReference>
<evidence type="ECO:0000256" key="4">
    <source>
        <dbReference type="ARBA" id="ARBA00023136"/>
    </source>
</evidence>
<keyword evidence="4 6" id="KW-0472">Membrane</keyword>
<evidence type="ECO:0000259" key="7">
    <source>
        <dbReference type="Pfam" id="PF01694"/>
    </source>
</evidence>
<feature type="transmembrane region" description="Helical" evidence="6">
    <location>
        <begin position="102"/>
        <end position="125"/>
    </location>
</feature>
<evidence type="ECO:0000256" key="3">
    <source>
        <dbReference type="ARBA" id="ARBA00022989"/>
    </source>
</evidence>
<reference evidence="8 9" key="1">
    <citation type="submission" date="2019-04" db="EMBL/GenBank/DDBJ databases">
        <authorList>
            <consortium name="Wellcome Sanger Institute Data Sharing"/>
        </authorList>
    </citation>
    <scope>NUCLEOTIDE SEQUENCE [LARGE SCALE GENOMIC DNA]</scope>
</reference>
<evidence type="ECO:0000256" key="2">
    <source>
        <dbReference type="ARBA" id="ARBA00022692"/>
    </source>
</evidence>